<dbReference type="SUPFAM" id="SSF48264">
    <property type="entry name" value="Cytochrome P450"/>
    <property type="match status" value="1"/>
</dbReference>
<dbReference type="GO" id="GO:0020037">
    <property type="term" value="F:heme binding"/>
    <property type="evidence" value="ECO:0007669"/>
    <property type="project" value="InterPro"/>
</dbReference>
<evidence type="ECO:0000256" key="4">
    <source>
        <dbReference type="ARBA" id="ARBA00004406"/>
    </source>
</evidence>
<dbReference type="InterPro" id="IPR017972">
    <property type="entry name" value="Cyt_P450_CS"/>
</dbReference>
<name>A0A7M7G935_NASVI</name>
<dbReference type="GO" id="GO:0004497">
    <property type="term" value="F:monooxygenase activity"/>
    <property type="evidence" value="ECO:0007669"/>
    <property type="project" value="UniProtKB-KW"/>
</dbReference>
<dbReference type="GO" id="GO:0016705">
    <property type="term" value="F:oxidoreductase activity, acting on paired donors, with incorporation or reduction of molecular oxygen"/>
    <property type="evidence" value="ECO:0007669"/>
    <property type="project" value="InterPro"/>
</dbReference>
<evidence type="ECO:0000256" key="2">
    <source>
        <dbReference type="ARBA" id="ARBA00003690"/>
    </source>
</evidence>
<keyword evidence="10 15" id="KW-0560">Oxidoreductase</keyword>
<dbReference type="SMR" id="A0A7M7G935"/>
<dbReference type="PRINTS" id="PR00385">
    <property type="entry name" value="P450"/>
</dbReference>
<evidence type="ECO:0000256" key="3">
    <source>
        <dbReference type="ARBA" id="ARBA00004174"/>
    </source>
</evidence>
<organism evidence="16 17">
    <name type="scientific">Nasonia vitripennis</name>
    <name type="common">Parasitic wasp</name>
    <dbReference type="NCBI Taxonomy" id="7425"/>
    <lineage>
        <taxon>Eukaryota</taxon>
        <taxon>Metazoa</taxon>
        <taxon>Ecdysozoa</taxon>
        <taxon>Arthropoda</taxon>
        <taxon>Hexapoda</taxon>
        <taxon>Insecta</taxon>
        <taxon>Pterygota</taxon>
        <taxon>Neoptera</taxon>
        <taxon>Endopterygota</taxon>
        <taxon>Hymenoptera</taxon>
        <taxon>Apocrita</taxon>
        <taxon>Proctotrupomorpha</taxon>
        <taxon>Chalcidoidea</taxon>
        <taxon>Pteromalidae</taxon>
        <taxon>Pteromalinae</taxon>
        <taxon>Nasonia</taxon>
    </lineage>
</organism>
<keyword evidence="8" id="KW-0256">Endoplasmic reticulum</keyword>
<dbReference type="PANTHER" id="PTHR24291">
    <property type="entry name" value="CYTOCHROME P450 FAMILY 4"/>
    <property type="match status" value="1"/>
</dbReference>
<evidence type="ECO:0000256" key="10">
    <source>
        <dbReference type="ARBA" id="ARBA00023002"/>
    </source>
</evidence>
<gene>
    <name evidence="16" type="primary">100120397</name>
</gene>
<evidence type="ECO:0000256" key="8">
    <source>
        <dbReference type="ARBA" id="ARBA00022824"/>
    </source>
</evidence>
<comment type="function">
    <text evidence="2">May be involved in the metabolism of insect hormones and in the breakdown of synthetic insecticides.</text>
</comment>
<protein>
    <recommendedName>
        <fullName evidence="18">Cytochrome P450</fullName>
    </recommendedName>
</protein>
<accession>A0A7M7G935</accession>
<keyword evidence="17" id="KW-1185">Reference proteome</keyword>
<dbReference type="InParanoid" id="A0A7M7G935"/>
<dbReference type="InterPro" id="IPR001128">
    <property type="entry name" value="Cyt_P450"/>
</dbReference>
<dbReference type="OrthoDB" id="1470350at2759"/>
<dbReference type="PROSITE" id="PS00086">
    <property type="entry name" value="CYTOCHROME_P450"/>
    <property type="match status" value="1"/>
</dbReference>
<dbReference type="Proteomes" id="UP000002358">
    <property type="component" value="Chromosome 2"/>
</dbReference>
<evidence type="ECO:0000256" key="5">
    <source>
        <dbReference type="ARBA" id="ARBA00010617"/>
    </source>
</evidence>
<dbReference type="KEGG" id="nvi:100120397"/>
<sequence>MVPLLLLFTLLAIVGFVISRWIYEYVGLRQKLSTIPGPTLLPFVGIVLERMRIPKEDVWQWFNDLCFKFESGMVLAWVGTQPIVILRRPQQMEVILPSNTLITKAATYDYMKPWLGDGLVTSTGELWFSHRRLITPAFHFGVLEEYGAVMREKVEIFKECIESELKTDPKAPINIFGLVVKYTLDTICETAMGVNIDTQRNPESAYVKAVHTYARLTVERFYKPWLKWNAIYYRTNKGKEALNAVKIMHSFTEKVIRQKQAERKEKSFSNKELSDEVDEFGKRKRKAFLDLLLSASENASNPLTFEELREEVDTFMFAGHDTTSSAISWGLFALANAPEIQAKVHKELQEIFGDSGETANSKQLSELKYLDRVIKEVLRLYPSAPMVSRRLTHDTVIDNHHVPKGTFVNIHIYQMHHDPKVWKDPETFDPDRFLPENIRSRHPYSYVPFSAGPRNCIGQKFALLEVKTALTAILRKWQISSVLKPTEIKMIHTFILRPQNESLELYFTPIVK</sequence>
<keyword evidence="11 14" id="KW-0408">Iron</keyword>
<keyword evidence="9" id="KW-0492">Microsome</keyword>
<dbReference type="Pfam" id="PF00067">
    <property type="entry name" value="p450"/>
    <property type="match status" value="1"/>
</dbReference>
<proteinExistence type="inferred from homology"/>
<keyword evidence="12 15" id="KW-0503">Monooxygenase</keyword>
<dbReference type="GO" id="GO:0005506">
    <property type="term" value="F:iron ion binding"/>
    <property type="evidence" value="ECO:0007669"/>
    <property type="project" value="InterPro"/>
</dbReference>
<dbReference type="EnsemblMetazoa" id="XM_001603994">
    <property type="protein sequence ID" value="XP_001604044"/>
    <property type="gene ID" value="LOC100120397"/>
</dbReference>
<evidence type="ECO:0008006" key="18">
    <source>
        <dbReference type="Google" id="ProtNLM"/>
    </source>
</evidence>
<dbReference type="Gene3D" id="1.10.630.10">
    <property type="entry name" value="Cytochrome P450"/>
    <property type="match status" value="1"/>
</dbReference>
<evidence type="ECO:0000256" key="7">
    <source>
        <dbReference type="ARBA" id="ARBA00022723"/>
    </source>
</evidence>
<dbReference type="FunFam" id="1.10.630.10:FF:000182">
    <property type="entry name" value="Cytochrome P450 3A4"/>
    <property type="match status" value="1"/>
</dbReference>
<evidence type="ECO:0000256" key="1">
    <source>
        <dbReference type="ARBA" id="ARBA00001971"/>
    </source>
</evidence>
<dbReference type="InterPro" id="IPR036396">
    <property type="entry name" value="Cyt_P450_sf"/>
</dbReference>
<dbReference type="GO" id="GO:0005789">
    <property type="term" value="C:endoplasmic reticulum membrane"/>
    <property type="evidence" value="ECO:0007669"/>
    <property type="project" value="UniProtKB-SubCell"/>
</dbReference>
<keyword evidence="13" id="KW-0472">Membrane</keyword>
<keyword evidence="7 14" id="KW-0479">Metal-binding</keyword>
<evidence type="ECO:0000256" key="13">
    <source>
        <dbReference type="ARBA" id="ARBA00023136"/>
    </source>
</evidence>
<dbReference type="InterPro" id="IPR050196">
    <property type="entry name" value="Cytochrome_P450_Monoox"/>
</dbReference>
<comment type="subcellular location">
    <subcellularLocation>
        <location evidence="4">Endoplasmic reticulum membrane</location>
        <topology evidence="4">Peripheral membrane protein</topology>
    </subcellularLocation>
    <subcellularLocation>
        <location evidence="3">Microsome membrane</location>
        <topology evidence="3">Peripheral membrane protein</topology>
    </subcellularLocation>
</comment>
<reference evidence="16" key="1">
    <citation type="submission" date="2021-01" db="UniProtKB">
        <authorList>
            <consortium name="EnsemblMetazoa"/>
        </authorList>
    </citation>
    <scope>IDENTIFICATION</scope>
</reference>
<keyword evidence="6 14" id="KW-0349">Heme</keyword>
<evidence type="ECO:0000256" key="11">
    <source>
        <dbReference type="ARBA" id="ARBA00023004"/>
    </source>
</evidence>
<dbReference type="PRINTS" id="PR00463">
    <property type="entry name" value="EP450I"/>
</dbReference>
<evidence type="ECO:0000256" key="14">
    <source>
        <dbReference type="PIRSR" id="PIRSR602401-1"/>
    </source>
</evidence>
<evidence type="ECO:0000313" key="16">
    <source>
        <dbReference type="EnsemblMetazoa" id="XP_001604044"/>
    </source>
</evidence>
<dbReference type="InterPro" id="IPR002401">
    <property type="entry name" value="Cyt_P450_E_grp-I"/>
</dbReference>
<comment type="similarity">
    <text evidence="5 15">Belongs to the cytochrome P450 family.</text>
</comment>
<evidence type="ECO:0000313" key="17">
    <source>
        <dbReference type="Proteomes" id="UP000002358"/>
    </source>
</evidence>
<comment type="cofactor">
    <cofactor evidence="1 14">
        <name>heme</name>
        <dbReference type="ChEBI" id="CHEBI:30413"/>
    </cofactor>
</comment>
<evidence type="ECO:0000256" key="9">
    <source>
        <dbReference type="ARBA" id="ARBA00022848"/>
    </source>
</evidence>
<evidence type="ECO:0000256" key="6">
    <source>
        <dbReference type="ARBA" id="ARBA00022617"/>
    </source>
</evidence>
<dbReference type="OMA" id="GNWVYTV"/>
<dbReference type="AlphaFoldDB" id="A0A7M7G935"/>
<evidence type="ECO:0000256" key="12">
    <source>
        <dbReference type="ARBA" id="ARBA00023033"/>
    </source>
</evidence>
<feature type="binding site" description="axial binding residue" evidence="14">
    <location>
        <position position="456"/>
    </location>
    <ligand>
        <name>heme</name>
        <dbReference type="ChEBI" id="CHEBI:30413"/>
    </ligand>
    <ligandPart>
        <name>Fe</name>
        <dbReference type="ChEBI" id="CHEBI:18248"/>
    </ligandPart>
</feature>
<evidence type="ECO:0000256" key="15">
    <source>
        <dbReference type="RuleBase" id="RU000461"/>
    </source>
</evidence>
<dbReference type="PANTHER" id="PTHR24291:SF189">
    <property type="entry name" value="CYTOCHROME P450 4C3-RELATED"/>
    <property type="match status" value="1"/>
</dbReference>
<dbReference type="CDD" id="cd20628">
    <property type="entry name" value="CYP4"/>
    <property type="match status" value="1"/>
</dbReference>